<dbReference type="SUPFAM" id="SSF51445">
    <property type="entry name" value="(Trans)glycosidases"/>
    <property type="match status" value="1"/>
</dbReference>
<keyword evidence="10" id="KW-1185">Reference proteome</keyword>
<comment type="similarity">
    <text evidence="1">Belongs to the glycosyl hydrolase 2 family.</text>
</comment>
<comment type="caution">
    <text evidence="9">The sequence shown here is derived from an EMBL/GenBank/DDBJ whole genome shotgun (WGS) entry which is preliminary data.</text>
</comment>
<proteinExistence type="inferred from homology"/>
<feature type="domain" description="Glycosyl hydrolases family 2 sugar binding" evidence="6">
    <location>
        <begin position="64"/>
        <end position="207"/>
    </location>
</feature>
<evidence type="ECO:0000259" key="8">
    <source>
        <dbReference type="Pfam" id="PF18565"/>
    </source>
</evidence>
<dbReference type="InterPro" id="IPR013783">
    <property type="entry name" value="Ig-like_fold"/>
</dbReference>
<dbReference type="Pfam" id="PF16355">
    <property type="entry name" value="DUF4982"/>
    <property type="match status" value="1"/>
</dbReference>
<keyword evidence="2" id="KW-0378">Hydrolase</keyword>
<dbReference type="PANTHER" id="PTHR42732:SF1">
    <property type="entry name" value="BETA-MANNOSIDASE"/>
    <property type="match status" value="1"/>
</dbReference>
<name>A0A2S7WH22_9FLAO</name>
<keyword evidence="3" id="KW-0326">Glycosidase</keyword>
<evidence type="ECO:0000259" key="5">
    <source>
        <dbReference type="Pfam" id="PF02836"/>
    </source>
</evidence>
<evidence type="ECO:0000259" key="6">
    <source>
        <dbReference type="Pfam" id="PF02837"/>
    </source>
</evidence>
<dbReference type="GO" id="GO:0005975">
    <property type="term" value="P:carbohydrate metabolic process"/>
    <property type="evidence" value="ECO:0007669"/>
    <property type="project" value="InterPro"/>
</dbReference>
<dbReference type="Pfam" id="PF00703">
    <property type="entry name" value="Glyco_hydro_2"/>
    <property type="match status" value="1"/>
</dbReference>
<dbReference type="InterPro" id="IPR032311">
    <property type="entry name" value="DUF4982"/>
</dbReference>
<evidence type="ECO:0000313" key="10">
    <source>
        <dbReference type="Proteomes" id="UP000239068"/>
    </source>
</evidence>
<dbReference type="GO" id="GO:0004553">
    <property type="term" value="F:hydrolase activity, hydrolyzing O-glycosyl compounds"/>
    <property type="evidence" value="ECO:0007669"/>
    <property type="project" value="InterPro"/>
</dbReference>
<dbReference type="PROSITE" id="PS51257">
    <property type="entry name" value="PROKAR_LIPOPROTEIN"/>
    <property type="match status" value="1"/>
</dbReference>
<evidence type="ECO:0000313" key="9">
    <source>
        <dbReference type="EMBL" id="PQJ76591.1"/>
    </source>
</evidence>
<dbReference type="Pfam" id="PF02837">
    <property type="entry name" value="Glyco_hydro_2_N"/>
    <property type="match status" value="1"/>
</dbReference>
<evidence type="ECO:0000259" key="4">
    <source>
        <dbReference type="Pfam" id="PF00703"/>
    </source>
</evidence>
<dbReference type="Proteomes" id="UP000239068">
    <property type="component" value="Unassembled WGS sequence"/>
</dbReference>
<dbReference type="InterPro" id="IPR017853">
    <property type="entry name" value="GH"/>
</dbReference>
<evidence type="ECO:0000256" key="1">
    <source>
        <dbReference type="ARBA" id="ARBA00007401"/>
    </source>
</evidence>
<dbReference type="InterPro" id="IPR036156">
    <property type="entry name" value="Beta-gal/glucu_dom_sf"/>
</dbReference>
<dbReference type="SUPFAM" id="SSF49785">
    <property type="entry name" value="Galactose-binding domain-like"/>
    <property type="match status" value="1"/>
</dbReference>
<dbReference type="Gene3D" id="2.60.120.260">
    <property type="entry name" value="Galactose-binding domain-like"/>
    <property type="match status" value="1"/>
</dbReference>
<organism evidence="9 10">
    <name type="scientific">Polaribacter glomeratus</name>
    <dbReference type="NCBI Taxonomy" id="102"/>
    <lineage>
        <taxon>Bacteria</taxon>
        <taxon>Pseudomonadati</taxon>
        <taxon>Bacteroidota</taxon>
        <taxon>Flavobacteriia</taxon>
        <taxon>Flavobacteriales</taxon>
        <taxon>Flavobacteriaceae</taxon>
    </lineage>
</organism>
<dbReference type="InterPro" id="IPR040605">
    <property type="entry name" value="Glyco_hydro2_dom5"/>
</dbReference>
<gene>
    <name evidence="9" type="ORF">BTO16_11895</name>
</gene>
<dbReference type="InterPro" id="IPR051913">
    <property type="entry name" value="GH2_Domain-Containing"/>
</dbReference>
<feature type="domain" description="Glycoside hydrolase family 2" evidence="8">
    <location>
        <begin position="715"/>
        <end position="807"/>
    </location>
</feature>
<feature type="domain" description="Glycoside hydrolase family 2 catalytic" evidence="5">
    <location>
        <begin position="339"/>
        <end position="473"/>
    </location>
</feature>
<accession>A0A2S7WH22</accession>
<protein>
    <recommendedName>
        <fullName evidence="11">Beta-galactosidase</fullName>
    </recommendedName>
</protein>
<feature type="domain" description="DUF4982" evidence="7">
    <location>
        <begin position="633"/>
        <end position="688"/>
    </location>
</feature>
<dbReference type="InterPro" id="IPR006103">
    <property type="entry name" value="Glyco_hydro_2_cat"/>
</dbReference>
<dbReference type="Gene3D" id="3.20.20.80">
    <property type="entry name" value="Glycosidases"/>
    <property type="match status" value="1"/>
</dbReference>
<dbReference type="PANTHER" id="PTHR42732">
    <property type="entry name" value="BETA-GALACTOSIDASE"/>
    <property type="match status" value="1"/>
</dbReference>
<evidence type="ECO:0000256" key="3">
    <source>
        <dbReference type="ARBA" id="ARBA00023295"/>
    </source>
</evidence>
<dbReference type="InterPro" id="IPR006104">
    <property type="entry name" value="Glyco_hydro_2_N"/>
</dbReference>
<sequence length="996" mass="113010">MTQYKKAFFLFAFAGFLFTSCGIKTQDKTETAISSEGNRTKYNFNPDWKFIKENPENAQDLNFDDASWSTISCPHTFNDIDTFDDLSLGHHDGEKNQWRGTVWYRKHFKLEKEDAAKKTYIEFESVRQIADVYVNGNYVGQNQTGFIPFGFDITPYLKFGSEENVIAVKVNNDRNSDNFRDNDPLVWNHEHWHPTHGGIYRNVFLHTMNPVHITLPLYDNLKTVGTYIFAENITAENADVTINAEVQNEHKIAKQITFEAQIIDREGKVVAVSSATKKIEAGEKHTFTTSSSVQNPNRWYTRNPYMYKVLTILKDVNKVLDSYETPLGIRSFDFNVDSGFHNNGEYAKLHGWGQKPTNAWAGLGAALPDWLRDYTYQLMDEAGGNFIRWGHSAGSPAEIAMGDKYGFVTLMPGVSGESQDDGETWRIRIAAFRDMIVYYRNHPSIFIWEGGNWAETAAHYKEILEVINTYDPNGKRLMGNRRADVKNDSEGYVSIEIGTEGWEREYPDLPIVESEYMRDEAPRRIWDKFSPDDNFWSHKNLDKNTYTIGSEEFAVRQADQWWNKMGKKPYHSGGANWIFSDGTHGGRNPTEVTRASGEVDAVRLPKEAFFALKAMWRPEAQIHVIGHWNYKEGTKKDMYVISNTAKVKLYVNGKLLGTDAEPENGYVYKFKNVEWKSGEIKVEGFIDDILVVSQTKKTVGVPVSIKSTSITGSKGWLADGSDIALIDFEVVDKEGNRCPLDAARVDFTISGPAIWRGGYNSGKPNTTNNLYLDTEVGINRVAIRSLLKAGNVTITASRKGLTSASITLTSLPFALKNGLTTQLPQVYIDGFVAEEPMPIYTPIMPPYEVGIKNRSELFTKFSYTGNGKAMLRTNMHWGKKAHTDLEYNYTVIPRYLNEAEYVRTPNSDNRYWARDQLQFIAGVDMDIYILHDDTVKRPEFLLEKYKDTGDNIDVGGVTMSIFNRVAKAGESIIMAGNSDGDAPKDCRMYTVMAKKR</sequence>
<dbReference type="AlphaFoldDB" id="A0A2S7WH22"/>
<dbReference type="SUPFAM" id="SSF49303">
    <property type="entry name" value="beta-Galactosidase/glucuronidase domain"/>
    <property type="match status" value="1"/>
</dbReference>
<dbReference type="Pfam" id="PF02836">
    <property type="entry name" value="Glyco_hydro_2_C"/>
    <property type="match status" value="1"/>
</dbReference>
<evidence type="ECO:0000256" key="2">
    <source>
        <dbReference type="ARBA" id="ARBA00022801"/>
    </source>
</evidence>
<dbReference type="OrthoDB" id="9801077at2"/>
<evidence type="ECO:0008006" key="11">
    <source>
        <dbReference type="Google" id="ProtNLM"/>
    </source>
</evidence>
<dbReference type="Gene3D" id="2.60.40.10">
    <property type="entry name" value="Immunoglobulins"/>
    <property type="match status" value="3"/>
</dbReference>
<dbReference type="InterPro" id="IPR006102">
    <property type="entry name" value="Ig-like_GH2"/>
</dbReference>
<reference evidence="9 10" key="1">
    <citation type="submission" date="2016-12" db="EMBL/GenBank/DDBJ databases">
        <title>Trade-off between light-utilization and light-protection in marine flavobacteria.</title>
        <authorList>
            <person name="Kumagai Y."/>
            <person name="Yoshizawa S."/>
            <person name="Kogure K."/>
            <person name="Iwasaki W."/>
        </authorList>
    </citation>
    <scope>NUCLEOTIDE SEQUENCE [LARGE SCALE GENOMIC DNA]</scope>
    <source>
        <strain evidence="9 10">ATCC 43844</strain>
    </source>
</reference>
<evidence type="ECO:0000259" key="7">
    <source>
        <dbReference type="Pfam" id="PF16355"/>
    </source>
</evidence>
<dbReference type="InterPro" id="IPR008979">
    <property type="entry name" value="Galactose-bd-like_sf"/>
</dbReference>
<feature type="domain" description="Glycoside hydrolase family 2 immunoglobulin-like beta-sandwich" evidence="4">
    <location>
        <begin position="236"/>
        <end position="330"/>
    </location>
</feature>
<dbReference type="Pfam" id="PF18565">
    <property type="entry name" value="Glyco_hydro2_C5"/>
    <property type="match status" value="1"/>
</dbReference>
<dbReference type="RefSeq" id="WP_105021906.1">
    <property type="nucleotide sequence ID" value="NZ_MSCM01000002.1"/>
</dbReference>
<dbReference type="EMBL" id="MSCM01000002">
    <property type="protein sequence ID" value="PQJ76591.1"/>
    <property type="molecule type" value="Genomic_DNA"/>
</dbReference>